<dbReference type="EnsemblMetazoa" id="HelroT165294">
    <property type="protein sequence ID" value="HelroP165294"/>
    <property type="gene ID" value="HelroG165294"/>
</dbReference>
<evidence type="ECO:0000313" key="4">
    <source>
        <dbReference type="Proteomes" id="UP000015101"/>
    </source>
</evidence>
<dbReference type="GeneID" id="20200947"/>
<feature type="region of interest" description="Disordered" evidence="1">
    <location>
        <begin position="131"/>
        <end position="165"/>
    </location>
</feature>
<gene>
    <name evidence="3" type="primary">20200947</name>
    <name evidence="2" type="ORF">HELRODRAFT_165294</name>
</gene>
<organism evidence="3 4">
    <name type="scientific">Helobdella robusta</name>
    <name type="common">Californian leech</name>
    <dbReference type="NCBI Taxonomy" id="6412"/>
    <lineage>
        <taxon>Eukaryota</taxon>
        <taxon>Metazoa</taxon>
        <taxon>Spiralia</taxon>
        <taxon>Lophotrochozoa</taxon>
        <taxon>Annelida</taxon>
        <taxon>Clitellata</taxon>
        <taxon>Hirudinea</taxon>
        <taxon>Rhynchobdellida</taxon>
        <taxon>Glossiphoniidae</taxon>
        <taxon>Helobdella</taxon>
    </lineage>
</organism>
<dbReference type="KEGG" id="hro:HELRODRAFT_165294"/>
<dbReference type="EMBL" id="AMQM01002014">
    <property type="status" value="NOT_ANNOTATED_CDS"/>
    <property type="molecule type" value="Genomic_DNA"/>
</dbReference>
<reference evidence="3" key="3">
    <citation type="submission" date="2015-06" db="UniProtKB">
        <authorList>
            <consortium name="EnsemblMetazoa"/>
        </authorList>
    </citation>
    <scope>IDENTIFICATION</scope>
</reference>
<dbReference type="Proteomes" id="UP000015101">
    <property type="component" value="Unassembled WGS sequence"/>
</dbReference>
<keyword evidence="4" id="KW-1185">Reference proteome</keyword>
<dbReference type="InParanoid" id="T1EWJ7"/>
<feature type="compositionally biased region" description="Basic and acidic residues" evidence="1">
    <location>
        <begin position="33"/>
        <end position="45"/>
    </location>
</feature>
<protein>
    <submittedName>
        <fullName evidence="2 3">Uncharacterized protein</fullName>
    </submittedName>
</protein>
<dbReference type="CTD" id="20200947"/>
<dbReference type="AlphaFoldDB" id="T1EWJ7"/>
<feature type="compositionally biased region" description="Low complexity" evidence="1">
    <location>
        <begin position="139"/>
        <end position="153"/>
    </location>
</feature>
<evidence type="ECO:0000313" key="3">
    <source>
        <dbReference type="EnsemblMetazoa" id="HelroP165294"/>
    </source>
</evidence>
<name>T1EWJ7_HELRO</name>
<dbReference type="OrthoDB" id="6378814at2759"/>
<reference evidence="4" key="1">
    <citation type="submission" date="2012-12" db="EMBL/GenBank/DDBJ databases">
        <authorList>
            <person name="Hellsten U."/>
            <person name="Grimwood J."/>
            <person name="Chapman J.A."/>
            <person name="Shapiro H."/>
            <person name="Aerts A."/>
            <person name="Otillar R.P."/>
            <person name="Terry A.Y."/>
            <person name="Boore J.L."/>
            <person name="Simakov O."/>
            <person name="Marletaz F."/>
            <person name="Cho S.-J."/>
            <person name="Edsinger-Gonzales E."/>
            <person name="Havlak P."/>
            <person name="Kuo D.-H."/>
            <person name="Larsson T."/>
            <person name="Lv J."/>
            <person name="Arendt D."/>
            <person name="Savage R."/>
            <person name="Osoegawa K."/>
            <person name="de Jong P."/>
            <person name="Lindberg D.R."/>
            <person name="Seaver E.C."/>
            <person name="Weisblat D.A."/>
            <person name="Putnam N.H."/>
            <person name="Grigoriev I.V."/>
            <person name="Rokhsar D.S."/>
        </authorList>
    </citation>
    <scope>NUCLEOTIDE SEQUENCE</scope>
</reference>
<evidence type="ECO:0000313" key="2">
    <source>
        <dbReference type="EMBL" id="ESN91290.1"/>
    </source>
</evidence>
<accession>T1EWJ7</accession>
<feature type="compositionally biased region" description="Basic and acidic residues" evidence="1">
    <location>
        <begin position="75"/>
        <end position="86"/>
    </location>
</feature>
<feature type="region of interest" description="Disordered" evidence="1">
    <location>
        <begin position="1"/>
        <end position="93"/>
    </location>
</feature>
<sequence>MTNEIRKIQNNNIKVNDNNENVKNNSSYNHNVTDNDNHVSIDHNSHNNTSNTDNNTRNNTNNNDDNISDNNTNNNDRRIINDHDNDNINNNENNGNHVTIAQVIVDNLINNDNHVISNNLVSNVNNSNNDVVADHVGDNDANSITNSNNNNSDNNDDHVDHVNDNNTINDNLVIANSIHNNNNNSNNNTDSAKLTLFYRNLMSSSYKEDKYIIRKIIKKGVHPVDSNEKINLLIYYKNFKSQQLLIKNSPNVKLATTQHSHVIYQFLCPHEDCTQANDVTASIKPLAEAFIVSGCSGKYIPARISGEITVTETLAIELRPTTLAEQTFFVSLSRSGALSEWKCADRLPSEKMSWADYDFREDHFVS</sequence>
<dbReference type="RefSeq" id="XP_009030169.1">
    <property type="nucleotide sequence ID" value="XM_009031921.1"/>
</dbReference>
<reference evidence="2 4" key="2">
    <citation type="journal article" date="2013" name="Nature">
        <title>Insights into bilaterian evolution from three spiralian genomes.</title>
        <authorList>
            <person name="Simakov O."/>
            <person name="Marletaz F."/>
            <person name="Cho S.J."/>
            <person name="Edsinger-Gonzales E."/>
            <person name="Havlak P."/>
            <person name="Hellsten U."/>
            <person name="Kuo D.H."/>
            <person name="Larsson T."/>
            <person name="Lv J."/>
            <person name="Arendt D."/>
            <person name="Savage R."/>
            <person name="Osoegawa K."/>
            <person name="de Jong P."/>
            <person name="Grimwood J."/>
            <person name="Chapman J.A."/>
            <person name="Shapiro H."/>
            <person name="Aerts A."/>
            <person name="Otillar R.P."/>
            <person name="Terry A.Y."/>
            <person name="Boore J.L."/>
            <person name="Grigoriev I.V."/>
            <person name="Lindberg D.R."/>
            <person name="Seaver E.C."/>
            <person name="Weisblat D.A."/>
            <person name="Putnam N.H."/>
            <person name="Rokhsar D.S."/>
        </authorList>
    </citation>
    <scope>NUCLEOTIDE SEQUENCE</scope>
</reference>
<feature type="compositionally biased region" description="Low complexity" evidence="1">
    <location>
        <begin position="10"/>
        <end position="31"/>
    </location>
</feature>
<proteinExistence type="predicted"/>
<feature type="compositionally biased region" description="Low complexity" evidence="1">
    <location>
        <begin position="46"/>
        <end position="74"/>
    </location>
</feature>
<dbReference type="HOGENOM" id="CLU_064583_0_0_1"/>
<dbReference type="EMBL" id="KB097700">
    <property type="protein sequence ID" value="ESN91290.1"/>
    <property type="molecule type" value="Genomic_DNA"/>
</dbReference>
<evidence type="ECO:0000256" key="1">
    <source>
        <dbReference type="SAM" id="MobiDB-lite"/>
    </source>
</evidence>